<protein>
    <submittedName>
        <fullName evidence="2">Uncharacterized protein</fullName>
    </submittedName>
</protein>
<evidence type="ECO:0000256" key="1">
    <source>
        <dbReference type="SAM" id="MobiDB-lite"/>
    </source>
</evidence>
<feature type="region of interest" description="Disordered" evidence="1">
    <location>
        <begin position="142"/>
        <end position="285"/>
    </location>
</feature>
<feature type="compositionally biased region" description="Acidic residues" evidence="1">
    <location>
        <begin position="394"/>
        <end position="423"/>
    </location>
</feature>
<feature type="compositionally biased region" description="Basic and acidic residues" evidence="1">
    <location>
        <begin position="477"/>
        <end position="493"/>
    </location>
</feature>
<dbReference type="AlphaFoldDB" id="A0AA88YK20"/>
<reference evidence="2" key="1">
    <citation type="submission" date="2019-08" db="EMBL/GenBank/DDBJ databases">
        <title>The improved chromosome-level genome for the pearl oyster Pinctada fucata martensii using PacBio sequencing and Hi-C.</title>
        <authorList>
            <person name="Zheng Z."/>
        </authorList>
    </citation>
    <scope>NUCLEOTIDE SEQUENCE</scope>
    <source>
        <strain evidence="2">ZZ-2019</strain>
        <tissue evidence="2">Adductor muscle</tissue>
    </source>
</reference>
<organism evidence="2 3">
    <name type="scientific">Pinctada imbricata</name>
    <name type="common">Atlantic pearl-oyster</name>
    <name type="synonym">Pinctada martensii</name>
    <dbReference type="NCBI Taxonomy" id="66713"/>
    <lineage>
        <taxon>Eukaryota</taxon>
        <taxon>Metazoa</taxon>
        <taxon>Spiralia</taxon>
        <taxon>Lophotrochozoa</taxon>
        <taxon>Mollusca</taxon>
        <taxon>Bivalvia</taxon>
        <taxon>Autobranchia</taxon>
        <taxon>Pteriomorphia</taxon>
        <taxon>Pterioida</taxon>
        <taxon>Pterioidea</taxon>
        <taxon>Pteriidae</taxon>
        <taxon>Pinctada</taxon>
    </lineage>
</organism>
<feature type="compositionally biased region" description="Basic and acidic residues" evidence="1">
    <location>
        <begin position="337"/>
        <end position="346"/>
    </location>
</feature>
<feature type="region of interest" description="Disordered" evidence="1">
    <location>
        <begin position="320"/>
        <end position="435"/>
    </location>
</feature>
<evidence type="ECO:0000313" key="3">
    <source>
        <dbReference type="Proteomes" id="UP001186944"/>
    </source>
</evidence>
<feature type="region of interest" description="Disordered" evidence="1">
    <location>
        <begin position="465"/>
        <end position="493"/>
    </location>
</feature>
<comment type="caution">
    <text evidence="2">The sequence shown here is derived from an EMBL/GenBank/DDBJ whole genome shotgun (WGS) entry which is preliminary data.</text>
</comment>
<feature type="compositionally biased region" description="Low complexity" evidence="1">
    <location>
        <begin position="222"/>
        <end position="235"/>
    </location>
</feature>
<dbReference type="Proteomes" id="UP001186944">
    <property type="component" value="Unassembled WGS sequence"/>
</dbReference>
<proteinExistence type="predicted"/>
<accession>A0AA88YK20</accession>
<evidence type="ECO:0000313" key="2">
    <source>
        <dbReference type="EMBL" id="KAK3106291.1"/>
    </source>
</evidence>
<name>A0AA88YK20_PINIB</name>
<feature type="compositionally biased region" description="Basic and acidic residues" evidence="1">
    <location>
        <begin position="376"/>
        <end position="393"/>
    </location>
</feature>
<sequence length="493" mass="54606">MVKACGREERKMDDSLILPQECRQTITMGKPTFPMSLMDNKHYIDMGNNFRTNWPDADTKQTNGTDFVYGMNSPEDLKMMEPYKTPADDEVIPKQNTNGDFGMDQDNPFGVQGQNQDLLSDTKDQQVPQNLDTFDTLPADIGTSVDESSHNTTGADGVLIDFEGKESPKPNTVPGMQRLNPFVQSNDTETNSSNPFLSDYSEPPDQGGLSESMECHEDQDISPSDESSLTSSSLSQRQDMPVGGEQQFQSDIAPVDATEMEFESSPSNFDQSLSSAVGGPMPETYKTDEFQTEEVQSGDSAIELGDQAQDVIQDDVAQSAEDVPVAPAEMEEVPSQYERKISHDEQIVPGVCSCIEPEPESSGSENNDNEQMEGVQKVEERPTPEIRLQREDNDYVDSGEIDGENEGDVNEFYDDQSDEDELTPSENLTRSGEGELVVMSDPGVVRRGDDEEYSDEGEGVEIYTDDESYSDEEYVEGEGRVGDRASEDREFSF</sequence>
<gene>
    <name evidence="2" type="ORF">FSP39_017030</name>
</gene>
<feature type="compositionally biased region" description="Polar residues" evidence="1">
    <location>
        <begin position="264"/>
        <end position="275"/>
    </location>
</feature>
<keyword evidence="3" id="KW-1185">Reference proteome</keyword>
<feature type="compositionally biased region" description="Polar residues" evidence="1">
    <location>
        <begin position="182"/>
        <end position="196"/>
    </location>
</feature>
<feature type="compositionally biased region" description="Acidic residues" evidence="1">
    <location>
        <begin position="465"/>
        <end position="476"/>
    </location>
</feature>
<dbReference type="EMBL" id="VSWD01000003">
    <property type="protein sequence ID" value="KAK3106291.1"/>
    <property type="molecule type" value="Genomic_DNA"/>
</dbReference>